<sequence>MSGQIPAVIVGSKCVEWYSCMIQSDFEKATVLKHELKGMIQEMEPDDKVIAYYNLLLFRYNLLIQTPQSNELIQEQGLEHSETEPYLKYMYYFLKGQYEFYEERYTSAVRLYGQAEKLLDQVSDHYERAEFYMRLGNGYYRINQFTFAVSYLNQAITIFKTDKSYRNKELNGYLLLAAIDSELGNFERAEARYIKALIEAQDYPKVHSLILRSLGLNRVRQNKQGEAQSYFEQALKTGNHEHTVVGNKTKADLAFVHLRLDDIGSAMPLLVEVDRWLERHDNVEYKAKRLIYHHLYIERTHGQINEEKINEGINQLISHELYFDASEMAEELSRYYEEKEQLGQALTYAKLALQMNTKQNQLGSVDIEKSK</sequence>
<dbReference type="Gene3D" id="1.25.40.10">
    <property type="entry name" value="Tetratricopeptide repeat domain"/>
    <property type="match status" value="1"/>
</dbReference>
<dbReference type="InterPro" id="IPR019734">
    <property type="entry name" value="TPR_rpt"/>
</dbReference>
<name>A0ABT0XKE2_9BACI</name>
<protein>
    <submittedName>
        <fullName evidence="2">Modification methylase CeqI</fullName>
    </submittedName>
</protein>
<accession>A0ABT0XKE2</accession>
<keyword evidence="3" id="KW-1185">Reference proteome</keyword>
<feature type="repeat" description="TPR" evidence="1">
    <location>
        <begin position="129"/>
        <end position="162"/>
    </location>
</feature>
<organism evidence="2 3">
    <name type="scientific">Alkalicoccobacillus plakortidis</name>
    <dbReference type="NCBI Taxonomy" id="444060"/>
    <lineage>
        <taxon>Bacteria</taxon>
        <taxon>Bacillati</taxon>
        <taxon>Bacillota</taxon>
        <taxon>Bacilli</taxon>
        <taxon>Bacillales</taxon>
        <taxon>Bacillaceae</taxon>
        <taxon>Alkalicoccobacillus</taxon>
    </lineage>
</organism>
<evidence type="ECO:0000256" key="1">
    <source>
        <dbReference type="PROSITE-ProRule" id="PRU00339"/>
    </source>
</evidence>
<dbReference type="GO" id="GO:0032259">
    <property type="term" value="P:methylation"/>
    <property type="evidence" value="ECO:0007669"/>
    <property type="project" value="UniProtKB-KW"/>
</dbReference>
<evidence type="ECO:0000313" key="2">
    <source>
        <dbReference type="EMBL" id="MCM2676369.1"/>
    </source>
</evidence>
<dbReference type="InterPro" id="IPR011990">
    <property type="entry name" value="TPR-like_helical_dom_sf"/>
</dbReference>
<dbReference type="SMART" id="SM00028">
    <property type="entry name" value="TPR"/>
    <property type="match status" value="4"/>
</dbReference>
<keyword evidence="1" id="KW-0802">TPR repeat</keyword>
<keyword evidence="2" id="KW-0489">Methyltransferase</keyword>
<comment type="caution">
    <text evidence="2">The sequence shown here is derived from an EMBL/GenBank/DDBJ whole genome shotgun (WGS) entry which is preliminary data.</text>
</comment>
<gene>
    <name evidence="2" type="ORF">NDM98_13295</name>
</gene>
<keyword evidence="2" id="KW-0808">Transferase</keyword>
<dbReference type="Proteomes" id="UP001203665">
    <property type="component" value="Unassembled WGS sequence"/>
</dbReference>
<dbReference type="RefSeq" id="WP_251608410.1">
    <property type="nucleotide sequence ID" value="NZ_JAMQJY010000001.1"/>
</dbReference>
<dbReference type="GO" id="GO:0008168">
    <property type="term" value="F:methyltransferase activity"/>
    <property type="evidence" value="ECO:0007669"/>
    <property type="project" value="UniProtKB-KW"/>
</dbReference>
<dbReference type="Pfam" id="PF18801">
    <property type="entry name" value="RapH_N"/>
    <property type="match status" value="1"/>
</dbReference>
<dbReference type="EMBL" id="JAMQJY010000001">
    <property type="protein sequence ID" value="MCM2676369.1"/>
    <property type="molecule type" value="Genomic_DNA"/>
</dbReference>
<proteinExistence type="predicted"/>
<reference evidence="2" key="1">
    <citation type="submission" date="2022-06" db="EMBL/GenBank/DDBJ databases">
        <title>Alkalicoccobacillus porphyridii sp. nov., isolated from a marine red alga, Porphyridium purpureum and reclassification of Shouchella plakortidis and Shouchella gibsonii as Alkalicoccobacillus plakortidis comb. nov. and Alkalicoccobacillus gibsonii comb. nov.</title>
        <authorList>
            <person name="Kim K.H."/>
            <person name="Lee J.K."/>
            <person name="Han D.M."/>
            <person name="Baek J.H."/>
            <person name="Jeon C.O."/>
        </authorList>
    </citation>
    <scope>NUCLEOTIDE SEQUENCE</scope>
    <source>
        <strain evidence="2">DSM 19153</strain>
    </source>
</reference>
<dbReference type="PROSITE" id="PS50005">
    <property type="entry name" value="TPR"/>
    <property type="match status" value="1"/>
</dbReference>
<evidence type="ECO:0000313" key="3">
    <source>
        <dbReference type="Proteomes" id="UP001203665"/>
    </source>
</evidence>
<dbReference type="SUPFAM" id="SSF48452">
    <property type="entry name" value="TPR-like"/>
    <property type="match status" value="1"/>
</dbReference>